<dbReference type="EMBL" id="CAUJNA010003285">
    <property type="protein sequence ID" value="CAJ1398017.1"/>
    <property type="molecule type" value="Genomic_DNA"/>
</dbReference>
<evidence type="ECO:0000313" key="3">
    <source>
        <dbReference type="Proteomes" id="UP001178507"/>
    </source>
</evidence>
<name>A0AA36N8F1_9DINO</name>
<dbReference type="Proteomes" id="UP001178507">
    <property type="component" value="Unassembled WGS sequence"/>
</dbReference>
<dbReference type="AlphaFoldDB" id="A0AA36N8F1"/>
<reference evidence="2" key="1">
    <citation type="submission" date="2023-08" db="EMBL/GenBank/DDBJ databases">
        <authorList>
            <person name="Chen Y."/>
            <person name="Shah S."/>
            <person name="Dougan E. K."/>
            <person name="Thang M."/>
            <person name="Chan C."/>
        </authorList>
    </citation>
    <scope>NUCLEOTIDE SEQUENCE</scope>
</reference>
<keyword evidence="3" id="KW-1185">Reference proteome</keyword>
<keyword evidence="1" id="KW-1133">Transmembrane helix</keyword>
<accession>A0AA36N8F1</accession>
<organism evidence="2 3">
    <name type="scientific">Effrenium voratum</name>
    <dbReference type="NCBI Taxonomy" id="2562239"/>
    <lineage>
        <taxon>Eukaryota</taxon>
        <taxon>Sar</taxon>
        <taxon>Alveolata</taxon>
        <taxon>Dinophyceae</taxon>
        <taxon>Suessiales</taxon>
        <taxon>Symbiodiniaceae</taxon>
        <taxon>Effrenium</taxon>
    </lineage>
</organism>
<protein>
    <submittedName>
        <fullName evidence="2">Uncharacterized protein</fullName>
    </submittedName>
</protein>
<feature type="transmembrane region" description="Helical" evidence="1">
    <location>
        <begin position="198"/>
        <end position="217"/>
    </location>
</feature>
<proteinExistence type="predicted"/>
<gene>
    <name evidence="2" type="ORF">EVOR1521_LOCUS21904</name>
</gene>
<keyword evidence="1" id="KW-0472">Membrane</keyword>
<evidence type="ECO:0000313" key="2">
    <source>
        <dbReference type="EMBL" id="CAJ1398017.1"/>
    </source>
</evidence>
<keyword evidence="1" id="KW-0812">Transmembrane</keyword>
<sequence>MRDVGPWVSQLDLDKTEEGYELTLSLDGGDVAASSTESVELLINSSDGKRHFVLPKTGSGTGGLLKVRTEEELSPSGLEAVQVTLAEYNGNAHGPEALACHPSERESRESRVVCLRKQMPQPEMPEMPEMHQMPHAERARAPSAPTGRPMPVMHPLLGDRCSEMSVCPAGSECKAGRCRALVEPNLRGSPVSGAGAEMWVACALVILVCLCSAALLTRGDRGARKFHAMPKVVGKGDLSPAAASKFREASDSEEEDFRAF</sequence>
<comment type="caution">
    <text evidence="2">The sequence shown here is derived from an EMBL/GenBank/DDBJ whole genome shotgun (WGS) entry which is preliminary data.</text>
</comment>
<evidence type="ECO:0000256" key="1">
    <source>
        <dbReference type="SAM" id="Phobius"/>
    </source>
</evidence>